<gene>
    <name evidence="3" type="ORF">H9L13_02545</name>
</gene>
<dbReference type="AlphaFoldDB" id="A0A7G9SJ02"/>
<sequence>MKRASVAAAAALVVMGAAPAKGPPPPVANYWMDVTTTSGFGAGMAGGGAQPDMAQVMAMLSGRGGGVGHTIDLRLASKTKAPAAASADHWIPPALQMGLSLPLVTPARPAAEPRADGLPAQWQQPKGRMLIYWGCGEHVTAGQPTVIDFAKMVAGKMPPGMAAMASAARVVSGPYNAPGFGKWPNDRDSRAVPATGSLIGAHRIAGNYSPEIAFSLGAGQDFMGGLNLTEAGTLPSGAARLAWQAVPNATGYALAMFGANPNGDMIMWSSAKTAGMATLDYLAPAEVKRLIGTGAVLPPSTNQCVLPAEVAAAVPTGMITMIGYGPEANFSDDPKAPKWTAKVRYKTTASLMRGMQGMMGSAGMGQAEAMPPPQVQPQQPRRKRKRSLLGDIIEGATGIPTGQ</sequence>
<evidence type="ECO:0000313" key="3">
    <source>
        <dbReference type="EMBL" id="QNN67827.1"/>
    </source>
</evidence>
<keyword evidence="2" id="KW-0732">Signal</keyword>
<proteinExistence type="predicted"/>
<feature type="region of interest" description="Disordered" evidence="1">
    <location>
        <begin position="360"/>
        <end position="403"/>
    </location>
</feature>
<feature type="signal peptide" evidence="2">
    <location>
        <begin position="1"/>
        <end position="20"/>
    </location>
</feature>
<evidence type="ECO:0000313" key="4">
    <source>
        <dbReference type="Proteomes" id="UP000515971"/>
    </source>
</evidence>
<evidence type="ECO:0000256" key="1">
    <source>
        <dbReference type="SAM" id="MobiDB-lite"/>
    </source>
</evidence>
<reference evidence="3 4" key="1">
    <citation type="submission" date="2020-08" db="EMBL/GenBank/DDBJ databases">
        <title>Genome sequence of Sphingomonas lutea KCTC 23642T.</title>
        <authorList>
            <person name="Hyun D.-W."/>
            <person name="Bae J.-W."/>
        </authorList>
    </citation>
    <scope>NUCLEOTIDE SEQUENCE [LARGE SCALE GENOMIC DNA]</scope>
    <source>
        <strain evidence="3 4">KCTC 23642</strain>
    </source>
</reference>
<keyword evidence="4" id="KW-1185">Reference proteome</keyword>
<dbReference type="EMBL" id="CP060718">
    <property type="protein sequence ID" value="QNN67827.1"/>
    <property type="molecule type" value="Genomic_DNA"/>
</dbReference>
<organism evidence="3 4">
    <name type="scientific">Sphingomonas lutea</name>
    <dbReference type="NCBI Taxonomy" id="1045317"/>
    <lineage>
        <taxon>Bacteria</taxon>
        <taxon>Pseudomonadati</taxon>
        <taxon>Pseudomonadota</taxon>
        <taxon>Alphaproteobacteria</taxon>
        <taxon>Sphingomonadales</taxon>
        <taxon>Sphingomonadaceae</taxon>
        <taxon>Sphingomonas</taxon>
    </lineage>
</organism>
<feature type="compositionally biased region" description="Low complexity" evidence="1">
    <location>
        <begin position="360"/>
        <end position="369"/>
    </location>
</feature>
<name>A0A7G9SJ02_9SPHN</name>
<dbReference type="KEGG" id="slut:H9L13_02545"/>
<evidence type="ECO:0000256" key="2">
    <source>
        <dbReference type="SAM" id="SignalP"/>
    </source>
</evidence>
<feature type="chain" id="PRO_5028906747" evidence="2">
    <location>
        <begin position="21"/>
        <end position="403"/>
    </location>
</feature>
<accession>A0A7G9SJ02</accession>
<dbReference type="RefSeq" id="WP_187538756.1">
    <property type="nucleotide sequence ID" value="NZ_BAABJT010000001.1"/>
</dbReference>
<protein>
    <submittedName>
        <fullName evidence="3">Uncharacterized protein</fullName>
    </submittedName>
</protein>
<dbReference type="Proteomes" id="UP000515971">
    <property type="component" value="Chromosome"/>
</dbReference>